<dbReference type="Proteomes" id="UP000295310">
    <property type="component" value="Unassembled WGS sequence"/>
</dbReference>
<feature type="transmembrane region" description="Helical" evidence="1">
    <location>
        <begin position="317"/>
        <end position="341"/>
    </location>
</feature>
<dbReference type="AlphaFoldDB" id="A0A4R6BDP3"/>
<feature type="transmembrane region" description="Helical" evidence="1">
    <location>
        <begin position="399"/>
        <end position="417"/>
    </location>
</feature>
<keyword evidence="1" id="KW-0812">Transmembrane</keyword>
<feature type="transmembrane region" description="Helical" evidence="1">
    <location>
        <begin position="191"/>
        <end position="221"/>
    </location>
</feature>
<feature type="transmembrane region" description="Helical" evidence="1">
    <location>
        <begin position="241"/>
        <end position="260"/>
    </location>
</feature>
<dbReference type="OrthoDB" id="9815466at2"/>
<evidence type="ECO:0008006" key="4">
    <source>
        <dbReference type="Google" id="ProtNLM"/>
    </source>
</evidence>
<proteinExistence type="predicted"/>
<accession>A0A4R6BDP3</accession>
<keyword evidence="3" id="KW-1185">Reference proteome</keyword>
<keyword evidence="1" id="KW-0472">Membrane</keyword>
<evidence type="ECO:0000256" key="1">
    <source>
        <dbReference type="SAM" id="Phobius"/>
    </source>
</evidence>
<evidence type="ECO:0000313" key="3">
    <source>
        <dbReference type="Proteomes" id="UP000295310"/>
    </source>
</evidence>
<comment type="caution">
    <text evidence="2">The sequence shown here is derived from an EMBL/GenBank/DDBJ whole genome shotgun (WGS) entry which is preliminary data.</text>
</comment>
<evidence type="ECO:0000313" key="2">
    <source>
        <dbReference type="EMBL" id="TDL97793.1"/>
    </source>
</evidence>
<dbReference type="Pfam" id="PF09586">
    <property type="entry name" value="YfhO"/>
    <property type="match status" value="1"/>
</dbReference>
<feature type="transmembrane region" description="Helical" evidence="1">
    <location>
        <begin position="167"/>
        <end position="185"/>
    </location>
</feature>
<feature type="transmembrane region" description="Helical" evidence="1">
    <location>
        <begin position="142"/>
        <end position="160"/>
    </location>
</feature>
<reference evidence="2 3" key="1">
    <citation type="submission" date="2019-01" db="EMBL/GenBank/DDBJ databases">
        <title>Draft genome sequences of the type strains of six Macrococcus species.</title>
        <authorList>
            <person name="Mazhar S."/>
            <person name="Altermann E."/>
            <person name="Hill C."/>
            <person name="Mcauliffe O."/>
        </authorList>
    </citation>
    <scope>NUCLEOTIDE SEQUENCE [LARGE SCALE GENOMIC DNA]</scope>
    <source>
        <strain evidence="2 3">CCM4811</strain>
    </source>
</reference>
<sequence length="859" mass="100540">MMKNKKYLFPFLFLLLAVFGHSFYIYRFIKDGTIFTGPNDGLEQMLPFQLFLYDKWSHGEFFYDMNFGLGGDYYTDLAYYYSTSVVFYFNMVAVWWLNLLFHFKTDTIQFWAVNAFYISIFKSAVAMYFTYLYFTYLKVNRASAVLGAFLFLTSAIYFRFTLYWSFFSDVFIFLPLLLLGIEKYIQDKKKIWFIAAVALSLINNFYFAYYQMLFGVIYFVLRMIFRSESDRATRLEQWKAFLTMTLLGTGISMFSFFYGVKGFMQNDRAPYTDPMKLFNTFDQHANIFYDNYLVIVLYIALQALFTFKFYRSYFYRFFALLTIALIYLSFMPFIDSVFNGFSAPQKRWHYLLTFFSSGLIAMYIAKFRQISIQNYLYSLLPGFIIVSLSYIYIDKKVEWIWYMPVIAIIGLFILLLKNKPAQHYLYYAQIAAIMLLNWHIVKEHNLYDNYNPGIDSRAKMSYIESSVYNSGLQQEIIASLKSKLKPGERIDWRVLEQDNTPLYQSFPGVSLYSSIFDGSLIDFYYNQLKINLKEESISRYSTFQSRSNLESLFNVRYLVRKDYQTDIPENFKLIETKGKYKIYENTLPLPVAKVTDTIFDADDLKTPIDREHAMLKGVVMNTDSDTAINPAENLLSRSTIQASGAKWQTYNESLIVNPPSGGVVITLPEDALRKYQDFYVELHAELTSAESNIQINVNGYANNRLFKSSKYRTHQDDLLYRVRPKNGKILIGMTKGTYRFKVQGIYGEDYQTLKNAERENGIQFTESGNHMQAKLDNHQAGYLVTPIIYRDGLTARVDGKKTEVERGNYLQAVVKIPADAKVVDFKYVPPYFYLTVLISVLSLIAAIFYLKPVQRKRKS</sequence>
<name>A0A4R6BDP3_9STAP</name>
<gene>
    <name evidence="2" type="ORF">ERX27_06590</name>
</gene>
<feature type="transmembrane region" description="Helical" evidence="1">
    <location>
        <begin position="292"/>
        <end position="310"/>
    </location>
</feature>
<keyword evidence="1" id="KW-1133">Transmembrane helix</keyword>
<protein>
    <recommendedName>
        <fullName evidence="4">YfhO family protein</fullName>
    </recommendedName>
</protein>
<feature type="transmembrane region" description="Helical" evidence="1">
    <location>
        <begin position="115"/>
        <end position="136"/>
    </location>
</feature>
<feature type="transmembrane region" description="Helical" evidence="1">
    <location>
        <begin position="376"/>
        <end position="393"/>
    </location>
</feature>
<dbReference type="EMBL" id="SCWA01000010">
    <property type="protein sequence ID" value="TDL97793.1"/>
    <property type="molecule type" value="Genomic_DNA"/>
</dbReference>
<dbReference type="PANTHER" id="PTHR38454">
    <property type="entry name" value="INTEGRAL MEMBRANE PROTEIN-RELATED"/>
    <property type="match status" value="1"/>
</dbReference>
<organism evidence="2 3">
    <name type="scientific">Macrococcus brunensis</name>
    <dbReference type="NCBI Taxonomy" id="198483"/>
    <lineage>
        <taxon>Bacteria</taxon>
        <taxon>Bacillati</taxon>
        <taxon>Bacillota</taxon>
        <taxon>Bacilli</taxon>
        <taxon>Bacillales</taxon>
        <taxon>Staphylococcaceae</taxon>
        <taxon>Macrococcus</taxon>
    </lineage>
</organism>
<feature type="transmembrane region" description="Helical" evidence="1">
    <location>
        <begin position="78"/>
        <end position="103"/>
    </location>
</feature>
<feature type="transmembrane region" description="Helical" evidence="1">
    <location>
        <begin position="424"/>
        <end position="441"/>
    </location>
</feature>
<feature type="transmembrane region" description="Helical" evidence="1">
    <location>
        <begin position="831"/>
        <end position="850"/>
    </location>
</feature>
<dbReference type="InterPro" id="IPR018580">
    <property type="entry name" value="Uncharacterised_YfhO"/>
</dbReference>
<feature type="transmembrane region" description="Helical" evidence="1">
    <location>
        <begin position="347"/>
        <end position="364"/>
    </location>
</feature>
<dbReference type="PANTHER" id="PTHR38454:SF1">
    <property type="entry name" value="INTEGRAL MEMBRANE PROTEIN"/>
    <property type="match status" value="1"/>
</dbReference>